<protein>
    <submittedName>
        <fullName evidence="8">Uncharacterized protein</fullName>
    </submittedName>
</protein>
<dbReference type="AlphaFoldDB" id="A0A7J7SML8"/>
<dbReference type="PROSITE" id="PS00028">
    <property type="entry name" value="ZINC_FINGER_C2H2_1"/>
    <property type="match status" value="1"/>
</dbReference>
<dbReference type="Gene3D" id="6.10.140.140">
    <property type="match status" value="1"/>
</dbReference>
<dbReference type="SMART" id="SM00349">
    <property type="entry name" value="KRAB"/>
    <property type="match status" value="1"/>
</dbReference>
<dbReference type="InterPro" id="IPR036051">
    <property type="entry name" value="KRAB_dom_sf"/>
</dbReference>
<dbReference type="InterPro" id="IPR001909">
    <property type="entry name" value="KRAB"/>
</dbReference>
<sequence length="304" mass="35513">MALFQGWLTFKDVFIEFSQEEWECLDPAQRALYRDVMSENYKNLLSLGNLSVGGAVKEFSSRWDINKDELYHLVIVERNDSHGIKDFVLKEVWKNMHEFESEWGYDERNYKEVPLVHNRDLTHRKDQQPDKPSINFPQKSSVSVRNNTYQYFMHDKIFIRNFLKLKNNLSSGGDKYIKCLENRIGLSLLAHHADLQRSQTKEIINGCSKVEKSINNGSSVSSFQRILPTVKSFCNKYRKILKYPLLSTQYKRIHTTEKSYKCNDCGKAFTKSSHLMNHAIIHSGQRPYKCNECVESRTPVSNPL</sequence>
<dbReference type="EMBL" id="JACAGC010000022">
    <property type="protein sequence ID" value="KAF6289534.1"/>
    <property type="molecule type" value="Genomic_DNA"/>
</dbReference>
<gene>
    <name evidence="8" type="ORF">mRhiFer1_018938</name>
</gene>
<reference evidence="8 9" key="1">
    <citation type="journal article" date="2020" name="Nature">
        <title>Six reference-quality genomes reveal evolution of bat adaptations.</title>
        <authorList>
            <person name="Jebb D."/>
            <person name="Huang Z."/>
            <person name="Pippel M."/>
            <person name="Hughes G.M."/>
            <person name="Lavrichenko K."/>
            <person name="Devanna P."/>
            <person name="Winkler S."/>
            <person name="Jermiin L.S."/>
            <person name="Skirmuntt E.C."/>
            <person name="Katzourakis A."/>
            <person name="Burkitt-Gray L."/>
            <person name="Ray D.A."/>
            <person name="Sullivan K.A.M."/>
            <person name="Roscito J.G."/>
            <person name="Kirilenko B.M."/>
            <person name="Davalos L.M."/>
            <person name="Corthals A.P."/>
            <person name="Power M.L."/>
            <person name="Jones G."/>
            <person name="Ransome R.D."/>
            <person name="Dechmann D.K.N."/>
            <person name="Locatelli A.G."/>
            <person name="Puechmaille S.J."/>
            <person name="Fedrigo O."/>
            <person name="Jarvis E.D."/>
            <person name="Hiller M."/>
            <person name="Vernes S.C."/>
            <person name="Myers E.W."/>
            <person name="Teeling E.C."/>
        </authorList>
    </citation>
    <scope>NUCLEOTIDE SEQUENCE [LARGE SCALE GENOMIC DNA]</scope>
    <source>
        <strain evidence="8">MRhiFer1</strain>
        <tissue evidence="8">Lung</tissue>
    </source>
</reference>
<dbReference type="FunFam" id="3.30.160.60:FF:002090">
    <property type="entry name" value="Zinc finger protein 473"/>
    <property type="match status" value="1"/>
</dbReference>
<dbReference type="PROSITE" id="PS50805">
    <property type="entry name" value="KRAB"/>
    <property type="match status" value="1"/>
</dbReference>
<evidence type="ECO:0000256" key="2">
    <source>
        <dbReference type="ARBA" id="ARBA00022737"/>
    </source>
</evidence>
<dbReference type="SUPFAM" id="SSF109640">
    <property type="entry name" value="KRAB domain (Kruppel-associated box)"/>
    <property type="match status" value="1"/>
</dbReference>
<dbReference type="Pfam" id="PF00096">
    <property type="entry name" value="zf-C2H2"/>
    <property type="match status" value="1"/>
</dbReference>
<dbReference type="InterPro" id="IPR013087">
    <property type="entry name" value="Znf_C2H2_type"/>
</dbReference>
<accession>A0A7J7SML8</accession>
<organism evidence="8 9">
    <name type="scientific">Rhinolophus ferrumequinum</name>
    <name type="common">Greater horseshoe bat</name>
    <dbReference type="NCBI Taxonomy" id="59479"/>
    <lineage>
        <taxon>Eukaryota</taxon>
        <taxon>Metazoa</taxon>
        <taxon>Chordata</taxon>
        <taxon>Craniata</taxon>
        <taxon>Vertebrata</taxon>
        <taxon>Euteleostomi</taxon>
        <taxon>Mammalia</taxon>
        <taxon>Eutheria</taxon>
        <taxon>Laurasiatheria</taxon>
        <taxon>Chiroptera</taxon>
        <taxon>Yinpterochiroptera</taxon>
        <taxon>Rhinolophoidea</taxon>
        <taxon>Rhinolophidae</taxon>
        <taxon>Rhinolophinae</taxon>
        <taxon>Rhinolophus</taxon>
    </lineage>
</organism>
<dbReference type="Gene3D" id="3.30.160.60">
    <property type="entry name" value="Classic Zinc Finger"/>
    <property type="match status" value="1"/>
</dbReference>
<dbReference type="GO" id="GO:0008270">
    <property type="term" value="F:zinc ion binding"/>
    <property type="evidence" value="ECO:0007669"/>
    <property type="project" value="UniProtKB-KW"/>
</dbReference>
<dbReference type="InterPro" id="IPR036236">
    <property type="entry name" value="Znf_C2H2_sf"/>
</dbReference>
<comment type="caution">
    <text evidence="8">The sequence shown here is derived from an EMBL/GenBank/DDBJ whole genome shotgun (WGS) entry which is preliminary data.</text>
</comment>
<feature type="domain" description="KRAB" evidence="7">
    <location>
        <begin position="8"/>
        <end position="115"/>
    </location>
</feature>
<keyword evidence="1" id="KW-0479">Metal-binding</keyword>
<dbReference type="GO" id="GO:0006355">
    <property type="term" value="P:regulation of DNA-templated transcription"/>
    <property type="evidence" value="ECO:0007669"/>
    <property type="project" value="InterPro"/>
</dbReference>
<dbReference type="InterPro" id="IPR050169">
    <property type="entry name" value="Krueppel_C2H2_ZnF"/>
</dbReference>
<keyword evidence="3 5" id="KW-0863">Zinc-finger</keyword>
<proteinExistence type="predicted"/>
<dbReference type="PANTHER" id="PTHR23232">
    <property type="entry name" value="KRAB DOMAIN C2H2 ZINC FINGER"/>
    <property type="match status" value="1"/>
</dbReference>
<dbReference type="CDD" id="cd07765">
    <property type="entry name" value="KRAB_A-box"/>
    <property type="match status" value="1"/>
</dbReference>
<name>A0A7J7SML8_RHIFE</name>
<evidence type="ECO:0000256" key="1">
    <source>
        <dbReference type="ARBA" id="ARBA00022723"/>
    </source>
</evidence>
<evidence type="ECO:0000256" key="3">
    <source>
        <dbReference type="ARBA" id="ARBA00022771"/>
    </source>
</evidence>
<dbReference type="SUPFAM" id="SSF57667">
    <property type="entry name" value="beta-beta-alpha zinc fingers"/>
    <property type="match status" value="1"/>
</dbReference>
<evidence type="ECO:0000313" key="9">
    <source>
        <dbReference type="Proteomes" id="UP000585614"/>
    </source>
</evidence>
<dbReference type="SMART" id="SM00355">
    <property type="entry name" value="ZnF_C2H2"/>
    <property type="match status" value="1"/>
</dbReference>
<evidence type="ECO:0000313" key="8">
    <source>
        <dbReference type="EMBL" id="KAF6289534.1"/>
    </source>
</evidence>
<dbReference type="PROSITE" id="PS50157">
    <property type="entry name" value="ZINC_FINGER_C2H2_2"/>
    <property type="match status" value="1"/>
</dbReference>
<evidence type="ECO:0000256" key="4">
    <source>
        <dbReference type="ARBA" id="ARBA00022833"/>
    </source>
</evidence>
<dbReference type="PANTHER" id="PTHR23232:SF153">
    <property type="entry name" value="KRAB DOMAIN-CONTAINING PROTEIN"/>
    <property type="match status" value="1"/>
</dbReference>
<keyword evidence="4" id="KW-0862">Zinc</keyword>
<keyword evidence="2" id="KW-0677">Repeat</keyword>
<dbReference type="Pfam" id="PF01352">
    <property type="entry name" value="KRAB"/>
    <property type="match status" value="1"/>
</dbReference>
<evidence type="ECO:0000256" key="5">
    <source>
        <dbReference type="PROSITE-ProRule" id="PRU00042"/>
    </source>
</evidence>
<dbReference type="Proteomes" id="UP000585614">
    <property type="component" value="Unassembled WGS sequence"/>
</dbReference>
<evidence type="ECO:0000259" key="7">
    <source>
        <dbReference type="PROSITE" id="PS50805"/>
    </source>
</evidence>
<feature type="domain" description="C2H2-type" evidence="6">
    <location>
        <begin position="260"/>
        <end position="287"/>
    </location>
</feature>
<evidence type="ECO:0000259" key="6">
    <source>
        <dbReference type="PROSITE" id="PS50157"/>
    </source>
</evidence>